<proteinExistence type="predicted"/>
<protein>
    <submittedName>
        <fullName evidence="2">Uncharacterized protein</fullName>
    </submittedName>
</protein>
<gene>
    <name evidence="2" type="ORF">SG34_028835</name>
</gene>
<reference evidence="2 3" key="1">
    <citation type="journal article" date="2015" name="Genome Announc.">
        <title>Draft Genome Sequences of Marine Isolates of Thalassomonas viridans and Thalassomonas actiniarum.</title>
        <authorList>
            <person name="Olonade I."/>
            <person name="van Zyl L.J."/>
            <person name="Trindade M."/>
        </authorList>
    </citation>
    <scope>NUCLEOTIDE SEQUENCE [LARGE SCALE GENOMIC DNA]</scope>
    <source>
        <strain evidence="2 3">XOM25</strain>
    </source>
</reference>
<organism evidence="2 3">
    <name type="scientific">Thalassomonas viridans</name>
    <dbReference type="NCBI Taxonomy" id="137584"/>
    <lineage>
        <taxon>Bacteria</taxon>
        <taxon>Pseudomonadati</taxon>
        <taxon>Pseudomonadota</taxon>
        <taxon>Gammaproteobacteria</taxon>
        <taxon>Alteromonadales</taxon>
        <taxon>Colwelliaceae</taxon>
        <taxon>Thalassomonas</taxon>
    </lineage>
</organism>
<dbReference type="RefSeq" id="WP_044839845.1">
    <property type="nucleotide sequence ID" value="NZ_CP059733.1"/>
</dbReference>
<feature type="chain" id="PRO_5042137066" evidence="1">
    <location>
        <begin position="20"/>
        <end position="305"/>
    </location>
</feature>
<dbReference type="Proteomes" id="UP000032352">
    <property type="component" value="Chromosome"/>
</dbReference>
<name>A0AAF0C9W1_9GAMM</name>
<keyword evidence="1" id="KW-0732">Signal</keyword>
<evidence type="ECO:0000313" key="2">
    <source>
        <dbReference type="EMBL" id="WDE05249.1"/>
    </source>
</evidence>
<evidence type="ECO:0000313" key="3">
    <source>
        <dbReference type="Proteomes" id="UP000032352"/>
    </source>
</evidence>
<feature type="signal peptide" evidence="1">
    <location>
        <begin position="1"/>
        <end position="19"/>
    </location>
</feature>
<accession>A0AAF0C9W1</accession>
<sequence length="305" mass="34279">MLRIILITLLSLIASNLYAKTSNFDVMIPCHGCSEYKKELEALNAAFHVGQTIYVVDNRNGEFFIHEYYVNSIDPDNMSTSNANMRLMTKHIPGSAVSQDFARHDAILKGLSNKIIQPFTIDASAFPSAFIGTDASDFADWFSAYHYEKNKQDFDLLDAEMADAAATLTIAVNIKVFSMSYTFNSTNYLEYSFPDGTSVQLKFEVMKNAVTGKYHLQFKDPKFFDSKRKPIPKSKITLTDYINNGGNLEEKGDNDAIKQHINLVFEGNVQYIGFGEGLVREGSVEVLDCRIETIRGKQVVACYLQ</sequence>
<keyword evidence="3" id="KW-1185">Reference proteome</keyword>
<dbReference type="KEGG" id="tvd:SG34_028835"/>
<evidence type="ECO:0000256" key="1">
    <source>
        <dbReference type="SAM" id="SignalP"/>
    </source>
</evidence>
<dbReference type="EMBL" id="CP059733">
    <property type="protein sequence ID" value="WDE05249.1"/>
    <property type="molecule type" value="Genomic_DNA"/>
</dbReference>
<dbReference type="AlphaFoldDB" id="A0AAF0C9W1"/>
<reference evidence="2 3" key="2">
    <citation type="journal article" date="2022" name="Mar. Drugs">
        <title>Bioassay-Guided Fractionation Leads to the Detection of Cholic Acid Generated by the Rare Thalassomonas sp.</title>
        <authorList>
            <person name="Pheiffer F."/>
            <person name="Schneider Y.K."/>
            <person name="Hansen E.H."/>
            <person name="Andersen J.H."/>
            <person name="Isaksson J."/>
            <person name="Busche T."/>
            <person name="R C."/>
            <person name="Kalinowski J."/>
            <person name="Zyl L.V."/>
            <person name="Trindade M."/>
        </authorList>
    </citation>
    <scope>NUCLEOTIDE SEQUENCE [LARGE SCALE GENOMIC DNA]</scope>
    <source>
        <strain evidence="2 3">XOM25</strain>
    </source>
</reference>